<keyword evidence="2" id="KW-1185">Reference proteome</keyword>
<dbReference type="AlphaFoldDB" id="A0A1X7BQU2"/>
<dbReference type="Proteomes" id="UP000193224">
    <property type="component" value="Unassembled WGS sequence"/>
</dbReference>
<organism evidence="1 2">
    <name type="scientific">Roseovarius aestuarii</name>
    <dbReference type="NCBI Taxonomy" id="475083"/>
    <lineage>
        <taxon>Bacteria</taxon>
        <taxon>Pseudomonadati</taxon>
        <taxon>Pseudomonadota</taxon>
        <taxon>Alphaproteobacteria</taxon>
        <taxon>Rhodobacterales</taxon>
        <taxon>Roseobacteraceae</taxon>
        <taxon>Roseovarius</taxon>
    </lineage>
</organism>
<proteinExistence type="predicted"/>
<dbReference type="EMBL" id="FWXB01000005">
    <property type="protein sequence ID" value="SMC11965.1"/>
    <property type="molecule type" value="Genomic_DNA"/>
</dbReference>
<evidence type="ECO:0000313" key="2">
    <source>
        <dbReference type="Proteomes" id="UP000193224"/>
    </source>
</evidence>
<gene>
    <name evidence="1" type="ORF">ROA7745_01786</name>
</gene>
<accession>A0A1X7BQU2</accession>
<protein>
    <submittedName>
        <fullName evidence="1">Uncharacterized protein</fullName>
    </submittedName>
</protein>
<evidence type="ECO:0000313" key="1">
    <source>
        <dbReference type="EMBL" id="SMC11965.1"/>
    </source>
</evidence>
<name>A0A1X7BQU2_9RHOB</name>
<sequence length="59" mass="6246">MRSKHLFAEVVTPLNPVGGMLKLCGVCGPARSNFAQPRLLVPGAKIKSSPSRNGRENAS</sequence>
<reference evidence="1 2" key="1">
    <citation type="submission" date="2017-03" db="EMBL/GenBank/DDBJ databases">
        <authorList>
            <person name="Afonso C.L."/>
            <person name="Miller P.J."/>
            <person name="Scott M.A."/>
            <person name="Spackman E."/>
            <person name="Goraichik I."/>
            <person name="Dimitrov K.M."/>
            <person name="Suarez D.L."/>
            <person name="Swayne D.E."/>
        </authorList>
    </citation>
    <scope>NUCLEOTIDE SEQUENCE [LARGE SCALE GENOMIC DNA]</scope>
    <source>
        <strain evidence="1 2">CECT 7745</strain>
    </source>
</reference>